<dbReference type="Proteomes" id="UP000438429">
    <property type="component" value="Unassembled WGS sequence"/>
</dbReference>
<accession>A0A6A4T911</accession>
<proteinExistence type="predicted"/>
<reference evidence="2 3" key="1">
    <citation type="submission" date="2019-06" db="EMBL/GenBank/DDBJ databases">
        <title>Draft genomes of female and male turbot (Scophthalmus maximus).</title>
        <authorList>
            <person name="Xu H."/>
            <person name="Xu X.-W."/>
            <person name="Shao C."/>
            <person name="Chen S."/>
        </authorList>
    </citation>
    <scope>NUCLEOTIDE SEQUENCE [LARGE SCALE GENOMIC DNA]</scope>
    <source>
        <strain evidence="2">Ysfricsl-2016a</strain>
        <tissue evidence="2">Blood</tissue>
    </source>
</reference>
<dbReference type="InterPro" id="IPR003006">
    <property type="entry name" value="Ig/MHC_CS"/>
</dbReference>
<name>A0A6A4T911_SCOMX</name>
<gene>
    <name evidence="2" type="ORF">F2P81_007786</name>
</gene>
<organism evidence="2 3">
    <name type="scientific">Scophthalmus maximus</name>
    <name type="common">Turbot</name>
    <name type="synonym">Psetta maxima</name>
    <dbReference type="NCBI Taxonomy" id="52904"/>
    <lineage>
        <taxon>Eukaryota</taxon>
        <taxon>Metazoa</taxon>
        <taxon>Chordata</taxon>
        <taxon>Craniata</taxon>
        <taxon>Vertebrata</taxon>
        <taxon>Euteleostomi</taxon>
        <taxon>Actinopterygii</taxon>
        <taxon>Neopterygii</taxon>
        <taxon>Teleostei</taxon>
        <taxon>Neoteleostei</taxon>
        <taxon>Acanthomorphata</taxon>
        <taxon>Carangaria</taxon>
        <taxon>Pleuronectiformes</taxon>
        <taxon>Pleuronectoidei</taxon>
        <taxon>Scophthalmidae</taxon>
        <taxon>Scophthalmus</taxon>
    </lineage>
</organism>
<dbReference type="AlphaFoldDB" id="A0A6A4T911"/>
<evidence type="ECO:0000313" key="3">
    <source>
        <dbReference type="Proteomes" id="UP000438429"/>
    </source>
</evidence>
<comment type="caution">
    <text evidence="2">The sequence shown here is derived from an EMBL/GenBank/DDBJ whole genome shotgun (WGS) entry which is preliminary data.</text>
</comment>
<evidence type="ECO:0000313" key="2">
    <source>
        <dbReference type="EMBL" id="KAF0039551.1"/>
    </source>
</evidence>
<dbReference type="PROSITE" id="PS00290">
    <property type="entry name" value="IG_MHC"/>
    <property type="match status" value="1"/>
</dbReference>
<dbReference type="EMBL" id="VEVO01000007">
    <property type="protein sequence ID" value="KAF0039551.1"/>
    <property type="molecule type" value="Genomic_DNA"/>
</dbReference>
<evidence type="ECO:0000256" key="1">
    <source>
        <dbReference type="ARBA" id="ARBA00023319"/>
    </source>
</evidence>
<protein>
    <submittedName>
        <fullName evidence="2">Uncharacterized protein</fullName>
    </submittedName>
</protein>
<keyword evidence="1" id="KW-0393">Immunoglobulin domain</keyword>
<sequence>MRLRACGICQLGRFRLFRLITPVNESVFDCHVQHPGQSFIRDIVKNEFPNKQYMNALKRSQYVTHGVISKSIFCTITGRCSVILLSFRPVLRGVKTKYNAEMYTFRIKTISGK</sequence>